<dbReference type="GO" id="GO:0042073">
    <property type="term" value="P:intraciliary transport"/>
    <property type="evidence" value="ECO:0007669"/>
    <property type="project" value="TreeGrafter"/>
</dbReference>
<dbReference type="Proteomes" id="UP001445335">
    <property type="component" value="Unassembled WGS sequence"/>
</dbReference>
<dbReference type="GO" id="GO:0070507">
    <property type="term" value="P:regulation of microtubule cytoskeleton organization"/>
    <property type="evidence" value="ECO:0007669"/>
    <property type="project" value="TreeGrafter"/>
</dbReference>
<dbReference type="GO" id="GO:0060271">
    <property type="term" value="P:cilium assembly"/>
    <property type="evidence" value="ECO:0007669"/>
    <property type="project" value="TreeGrafter"/>
</dbReference>
<keyword evidence="5" id="KW-0175">Coiled coil</keyword>
<evidence type="ECO:0000256" key="7">
    <source>
        <dbReference type="ARBA" id="ARBA00023273"/>
    </source>
</evidence>
<gene>
    <name evidence="10" type="ORF">WJX81_002713</name>
</gene>
<name>A0AAW1QCF4_9CHLO</name>
<dbReference type="GO" id="GO:0036064">
    <property type="term" value="C:ciliary basal body"/>
    <property type="evidence" value="ECO:0007669"/>
    <property type="project" value="TreeGrafter"/>
</dbReference>
<keyword evidence="7" id="KW-0966">Cell projection</keyword>
<dbReference type="InterPro" id="IPR042576">
    <property type="entry name" value="TRAF3IP1_N_sf"/>
</dbReference>
<evidence type="ECO:0000256" key="1">
    <source>
        <dbReference type="ARBA" id="ARBA00004120"/>
    </source>
</evidence>
<comment type="caution">
    <text evidence="10">The sequence shown here is derived from an EMBL/GenBank/DDBJ whole genome shotgun (WGS) entry which is preliminary data.</text>
</comment>
<dbReference type="InterPro" id="IPR018799">
    <property type="entry name" value="TRAF3IP1"/>
</dbReference>
<protein>
    <recommendedName>
        <fullName evidence="9">TRAF3-interacting protein 1 N-terminal domain-containing protein</fullName>
    </recommendedName>
</protein>
<evidence type="ECO:0000259" key="9">
    <source>
        <dbReference type="Pfam" id="PF10243"/>
    </source>
</evidence>
<keyword evidence="4" id="KW-0970">Cilium biogenesis/degradation</keyword>
<comment type="similarity">
    <text evidence="8">Belongs to the TRAF3IP1 family.</text>
</comment>
<dbReference type="GO" id="GO:0005930">
    <property type="term" value="C:axoneme"/>
    <property type="evidence" value="ECO:0007669"/>
    <property type="project" value="UniProtKB-SubCell"/>
</dbReference>
<dbReference type="PANTHER" id="PTHR31363">
    <property type="entry name" value="TRAF3-INTERACTING PROTEIN 1"/>
    <property type="match status" value="1"/>
</dbReference>
<dbReference type="Pfam" id="PF10243">
    <property type="entry name" value="MIP-T3"/>
    <property type="match status" value="1"/>
</dbReference>
<evidence type="ECO:0000313" key="10">
    <source>
        <dbReference type="EMBL" id="KAK9819172.1"/>
    </source>
</evidence>
<keyword evidence="3" id="KW-0963">Cytoplasm</keyword>
<comment type="subcellular location">
    <subcellularLocation>
        <location evidence="2">Cytoplasm</location>
        <location evidence="2">Cytoskeleton</location>
        <location evidence="2">Cilium axoneme</location>
    </subcellularLocation>
    <subcellularLocation>
        <location evidence="1">Cytoplasm</location>
        <location evidence="1">Cytoskeleton</location>
        <location evidence="1">Cilium basal body</location>
    </subcellularLocation>
</comment>
<dbReference type="GO" id="GO:0030992">
    <property type="term" value="C:intraciliary transport particle B"/>
    <property type="evidence" value="ECO:0007669"/>
    <property type="project" value="TreeGrafter"/>
</dbReference>
<dbReference type="GO" id="GO:0008017">
    <property type="term" value="F:microtubule binding"/>
    <property type="evidence" value="ECO:0007669"/>
    <property type="project" value="InterPro"/>
</dbReference>
<evidence type="ECO:0000256" key="8">
    <source>
        <dbReference type="ARBA" id="ARBA00043971"/>
    </source>
</evidence>
<dbReference type="PANTHER" id="PTHR31363:SF0">
    <property type="entry name" value="TRAF3-INTERACTING PROTEIN 1"/>
    <property type="match status" value="1"/>
</dbReference>
<keyword evidence="11" id="KW-1185">Reference proteome</keyword>
<dbReference type="EMBL" id="JALJOU010000127">
    <property type="protein sequence ID" value="KAK9819172.1"/>
    <property type="molecule type" value="Genomic_DNA"/>
</dbReference>
<reference evidence="10 11" key="1">
    <citation type="journal article" date="2024" name="Nat. Commun.">
        <title>Phylogenomics reveals the evolutionary origins of lichenization in chlorophyte algae.</title>
        <authorList>
            <person name="Puginier C."/>
            <person name="Libourel C."/>
            <person name="Otte J."/>
            <person name="Skaloud P."/>
            <person name="Haon M."/>
            <person name="Grisel S."/>
            <person name="Petersen M."/>
            <person name="Berrin J.G."/>
            <person name="Delaux P.M."/>
            <person name="Dal Grande F."/>
            <person name="Keller J."/>
        </authorList>
    </citation>
    <scope>NUCLEOTIDE SEQUENCE [LARGE SCALE GENOMIC DNA]</scope>
    <source>
        <strain evidence="10 11">SAG 245.80</strain>
    </source>
</reference>
<evidence type="ECO:0000256" key="3">
    <source>
        <dbReference type="ARBA" id="ARBA00022490"/>
    </source>
</evidence>
<proteinExistence type="inferred from homology"/>
<accession>A0AAW1QCF4</accession>
<evidence type="ECO:0000256" key="4">
    <source>
        <dbReference type="ARBA" id="ARBA00022794"/>
    </source>
</evidence>
<evidence type="ECO:0000256" key="5">
    <source>
        <dbReference type="ARBA" id="ARBA00023054"/>
    </source>
</evidence>
<dbReference type="AlphaFoldDB" id="A0AAW1QCF4"/>
<feature type="domain" description="TRAF3-interacting protein 1 N-terminal" evidence="9">
    <location>
        <begin position="7"/>
        <end position="122"/>
    </location>
</feature>
<organism evidence="10 11">
    <name type="scientific">Elliptochloris bilobata</name>
    <dbReference type="NCBI Taxonomy" id="381761"/>
    <lineage>
        <taxon>Eukaryota</taxon>
        <taxon>Viridiplantae</taxon>
        <taxon>Chlorophyta</taxon>
        <taxon>core chlorophytes</taxon>
        <taxon>Trebouxiophyceae</taxon>
        <taxon>Trebouxiophyceae incertae sedis</taxon>
        <taxon>Elliptochloris clade</taxon>
        <taxon>Elliptochloris</taxon>
    </lineage>
</organism>
<evidence type="ECO:0000256" key="6">
    <source>
        <dbReference type="ARBA" id="ARBA00023212"/>
    </source>
</evidence>
<evidence type="ECO:0000313" key="11">
    <source>
        <dbReference type="Proteomes" id="UP001445335"/>
    </source>
</evidence>
<keyword evidence="6" id="KW-0206">Cytoskeleton</keyword>
<sequence>MEEAQLYWQRTQTLLQGSEPPLVRHPKLTAALLQKPPFRFLHDVISEVQATTGFAAGLFQGAELDARQLQDREKRVAYLQKAFDAVGAALGVAIAANPAMVLAGADAESTNAFLQLLAQAARATSAARSGGLPHAGLGNVASIRLPDDLAMASELVHAVGQATALLGRDSERLVGGLAAAAAEQRAWRSERQALQAALAARAAAARAVTDLPGKAL</sequence>
<dbReference type="InterPro" id="IPR040468">
    <property type="entry name" value="TRAF3IP1_N"/>
</dbReference>
<dbReference type="Gene3D" id="1.10.418.50">
    <property type="entry name" value="Microtubule-binding protein MIP-T3"/>
    <property type="match status" value="1"/>
</dbReference>
<evidence type="ECO:0000256" key="2">
    <source>
        <dbReference type="ARBA" id="ARBA00004430"/>
    </source>
</evidence>